<name>A0A5D2MHU2_GOSTO</name>
<evidence type="ECO:0000313" key="2">
    <source>
        <dbReference type="Proteomes" id="UP000322667"/>
    </source>
</evidence>
<proteinExistence type="predicted"/>
<gene>
    <name evidence="1" type="ORF">ES332_A13G088400v1</name>
</gene>
<dbReference type="AlphaFoldDB" id="A0A5D2MHU2"/>
<dbReference type="EMBL" id="CM017622">
    <property type="protein sequence ID" value="TYH91017.1"/>
    <property type="molecule type" value="Genomic_DNA"/>
</dbReference>
<keyword evidence="2" id="KW-1185">Reference proteome</keyword>
<dbReference type="Proteomes" id="UP000322667">
    <property type="component" value="Chromosome A13"/>
</dbReference>
<accession>A0A5D2MHU2</accession>
<reference evidence="1 2" key="1">
    <citation type="submission" date="2019-07" db="EMBL/GenBank/DDBJ databases">
        <title>WGS assembly of Gossypium tomentosum.</title>
        <authorList>
            <person name="Chen Z.J."/>
            <person name="Sreedasyam A."/>
            <person name="Ando A."/>
            <person name="Song Q."/>
            <person name="De L."/>
            <person name="Hulse-Kemp A."/>
            <person name="Ding M."/>
            <person name="Ye W."/>
            <person name="Kirkbride R."/>
            <person name="Jenkins J."/>
            <person name="Plott C."/>
            <person name="Lovell J."/>
            <person name="Lin Y.-M."/>
            <person name="Vaughn R."/>
            <person name="Liu B."/>
            <person name="Li W."/>
            <person name="Simpson S."/>
            <person name="Scheffler B."/>
            <person name="Saski C."/>
            <person name="Grover C."/>
            <person name="Hu G."/>
            <person name="Conover J."/>
            <person name="Carlson J."/>
            <person name="Shu S."/>
            <person name="Boston L."/>
            <person name="Williams M."/>
            <person name="Peterson D."/>
            <person name="Mcgee K."/>
            <person name="Jones D."/>
            <person name="Wendel J."/>
            <person name="Stelly D."/>
            <person name="Grimwood J."/>
            <person name="Schmutz J."/>
        </authorList>
    </citation>
    <scope>NUCLEOTIDE SEQUENCE [LARGE SCALE GENOMIC DNA]</scope>
    <source>
        <strain evidence="1">7179.01</strain>
    </source>
</reference>
<protein>
    <submittedName>
        <fullName evidence="1">Uncharacterized protein</fullName>
    </submittedName>
</protein>
<organism evidence="1 2">
    <name type="scientific">Gossypium tomentosum</name>
    <name type="common">Hawaiian cotton</name>
    <name type="synonym">Gossypium sandvicense</name>
    <dbReference type="NCBI Taxonomy" id="34277"/>
    <lineage>
        <taxon>Eukaryota</taxon>
        <taxon>Viridiplantae</taxon>
        <taxon>Streptophyta</taxon>
        <taxon>Embryophyta</taxon>
        <taxon>Tracheophyta</taxon>
        <taxon>Spermatophyta</taxon>
        <taxon>Magnoliopsida</taxon>
        <taxon>eudicotyledons</taxon>
        <taxon>Gunneridae</taxon>
        <taxon>Pentapetalae</taxon>
        <taxon>rosids</taxon>
        <taxon>malvids</taxon>
        <taxon>Malvales</taxon>
        <taxon>Malvaceae</taxon>
        <taxon>Malvoideae</taxon>
        <taxon>Gossypium</taxon>
    </lineage>
</organism>
<sequence length="99" mass="11639">MNCSNITTFLAIMLHTTLQKEELCIETWIYRSMICYIHEEKVGLFFPHLITALCKKAKVPTGRSKWWLHPTMNTIGDSIYKYLIASHHKQVSDRKRTQV</sequence>
<evidence type="ECO:0000313" key="1">
    <source>
        <dbReference type="EMBL" id="TYH91017.1"/>
    </source>
</evidence>